<feature type="domain" description="MmgE/PrpD C-terminal" evidence="3">
    <location>
        <begin position="293"/>
        <end position="459"/>
    </location>
</feature>
<dbReference type="InterPro" id="IPR005656">
    <property type="entry name" value="MmgE_PrpD"/>
</dbReference>
<organism evidence="4 5">
    <name type="scientific">Extremus antarcticus</name>
    <dbReference type="NCBI Taxonomy" id="702011"/>
    <lineage>
        <taxon>Eukaryota</taxon>
        <taxon>Fungi</taxon>
        <taxon>Dikarya</taxon>
        <taxon>Ascomycota</taxon>
        <taxon>Pezizomycotina</taxon>
        <taxon>Dothideomycetes</taxon>
        <taxon>Dothideomycetidae</taxon>
        <taxon>Mycosphaerellales</taxon>
        <taxon>Extremaceae</taxon>
        <taxon>Extremus</taxon>
    </lineage>
</organism>
<dbReference type="InterPro" id="IPR045336">
    <property type="entry name" value="MmgE_PrpD_N"/>
</dbReference>
<dbReference type="InterPro" id="IPR045337">
    <property type="entry name" value="MmgE_PrpD_C"/>
</dbReference>
<proteinExistence type="inferred from homology"/>
<dbReference type="GO" id="GO:0016829">
    <property type="term" value="F:lyase activity"/>
    <property type="evidence" value="ECO:0007669"/>
    <property type="project" value="InterPro"/>
</dbReference>
<dbReference type="InterPro" id="IPR042188">
    <property type="entry name" value="MmgE/PrpD_sf_2"/>
</dbReference>
<dbReference type="Gene3D" id="1.10.4100.10">
    <property type="entry name" value="2-methylcitrate dehydratase PrpD"/>
    <property type="match status" value="1"/>
</dbReference>
<dbReference type="AlphaFoldDB" id="A0AAJ0GIU2"/>
<dbReference type="InterPro" id="IPR042183">
    <property type="entry name" value="MmgE/PrpD_sf_1"/>
</dbReference>
<accession>A0AAJ0GIU2</accession>
<gene>
    <name evidence="4" type="ORF">LTR09_000014</name>
</gene>
<dbReference type="InterPro" id="IPR036148">
    <property type="entry name" value="MmgE/PrpD_sf"/>
</dbReference>
<name>A0AAJ0GIU2_9PEZI</name>
<dbReference type="PANTHER" id="PTHR16943">
    <property type="entry name" value="2-METHYLCITRATE DEHYDRATASE-RELATED"/>
    <property type="match status" value="1"/>
</dbReference>
<keyword evidence="5" id="KW-1185">Reference proteome</keyword>
<dbReference type="Gene3D" id="3.30.1330.120">
    <property type="entry name" value="2-methylcitrate dehydratase PrpD"/>
    <property type="match status" value="1"/>
</dbReference>
<evidence type="ECO:0008006" key="6">
    <source>
        <dbReference type="Google" id="ProtNLM"/>
    </source>
</evidence>
<comment type="similarity">
    <text evidence="1">Belongs to the PrpD family.</text>
</comment>
<dbReference type="Proteomes" id="UP001271007">
    <property type="component" value="Unassembled WGS sequence"/>
</dbReference>
<feature type="domain" description="MmgE/PrpD N-terminal" evidence="2">
    <location>
        <begin position="24"/>
        <end position="272"/>
    </location>
</feature>
<comment type="caution">
    <text evidence="4">The sequence shown here is derived from an EMBL/GenBank/DDBJ whole genome shotgun (WGS) entry which is preliminary data.</text>
</comment>
<evidence type="ECO:0000313" key="4">
    <source>
        <dbReference type="EMBL" id="KAK3058450.1"/>
    </source>
</evidence>
<dbReference type="Pfam" id="PF19305">
    <property type="entry name" value="MmgE_PrpD_C"/>
    <property type="match status" value="1"/>
</dbReference>
<evidence type="ECO:0000256" key="1">
    <source>
        <dbReference type="ARBA" id="ARBA00006174"/>
    </source>
</evidence>
<sequence>MATTNGTPNRNANDHNEVPVTKILANFVANASTSQLTAALREKVKEVVIDYIGVVVGAIDNADSTEPIYNAILTLQGQGTKGNCTVIAKGAPHMLPQYAALLNSAFGHSLDFDDTHAPGTLHAGVTSISAAMTQAEILSDKASSDEFMLAVSVAYEVTCRIGRELGFFSYDRGFHNTSIAGIFGAVAAIAVLKKLPARVIEDAFGLACSKAAGSMQYLDNGSWNKRMHPGFAVHDAFMCVALAEAGVVGATRIIEGKMGFLQAYSPNPSPDLQRLVSGLGEEWIWQGSSLKPYPACRMTHGFIELCGKICDDHGGKVTAADVKAITLSTSPSCFKLVGDPTPNKIHPENVIDGQFSAYFQAANALVYGSATGMKAYQRLQDKDVNALCDKITVDRDSSMSSFQARMQVEWADGKVEDFRQDFPLGEVEHPFTRDKVDEKFSSLAAPVYGKGKAADIIKTIDGLEGKSVEELLVLLR</sequence>
<evidence type="ECO:0000259" key="2">
    <source>
        <dbReference type="Pfam" id="PF03972"/>
    </source>
</evidence>
<reference evidence="4" key="1">
    <citation type="submission" date="2023-04" db="EMBL/GenBank/DDBJ databases">
        <title>Black Yeasts Isolated from many extreme environments.</title>
        <authorList>
            <person name="Coleine C."/>
            <person name="Stajich J.E."/>
            <person name="Selbmann L."/>
        </authorList>
    </citation>
    <scope>NUCLEOTIDE SEQUENCE</scope>
    <source>
        <strain evidence="4">CCFEE 5312</strain>
    </source>
</reference>
<dbReference type="Pfam" id="PF03972">
    <property type="entry name" value="MmgE_PrpD_N"/>
    <property type="match status" value="1"/>
</dbReference>
<evidence type="ECO:0000259" key="3">
    <source>
        <dbReference type="Pfam" id="PF19305"/>
    </source>
</evidence>
<protein>
    <recommendedName>
        <fullName evidence="6">MmgE/PrpD family protein</fullName>
    </recommendedName>
</protein>
<dbReference type="PANTHER" id="PTHR16943:SF8">
    <property type="entry name" value="2-METHYLCITRATE DEHYDRATASE"/>
    <property type="match status" value="1"/>
</dbReference>
<evidence type="ECO:0000313" key="5">
    <source>
        <dbReference type="Proteomes" id="UP001271007"/>
    </source>
</evidence>
<dbReference type="EMBL" id="JAWDJX010000001">
    <property type="protein sequence ID" value="KAK3058450.1"/>
    <property type="molecule type" value="Genomic_DNA"/>
</dbReference>
<dbReference type="SUPFAM" id="SSF103378">
    <property type="entry name" value="2-methylcitrate dehydratase PrpD"/>
    <property type="match status" value="1"/>
</dbReference>